<evidence type="ECO:0000313" key="2">
    <source>
        <dbReference type="Proteomes" id="UP000812844"/>
    </source>
</evidence>
<dbReference type="EMBL" id="JAHBBD010000001">
    <property type="protein sequence ID" value="MBW3081836.1"/>
    <property type="molecule type" value="Genomic_DNA"/>
</dbReference>
<accession>A0ABS6W5Q8</accession>
<protein>
    <recommendedName>
        <fullName evidence="3">Mobilization protein</fullName>
    </recommendedName>
</protein>
<dbReference type="RefSeq" id="WP_219079525.1">
    <property type="nucleotide sequence ID" value="NZ_JAHBBD010000001.1"/>
</dbReference>
<proteinExistence type="predicted"/>
<dbReference type="Proteomes" id="UP000812844">
    <property type="component" value="Unassembled WGS sequence"/>
</dbReference>
<dbReference type="InterPro" id="IPR053842">
    <property type="entry name" value="NikA-like"/>
</dbReference>
<name>A0ABS6W5Q8_9BIFI</name>
<dbReference type="Pfam" id="PF21983">
    <property type="entry name" value="NikA-like"/>
    <property type="match status" value="1"/>
</dbReference>
<keyword evidence="2" id="KW-1185">Reference proteome</keyword>
<sequence length="123" mass="14102">MSERNLDRHGRWRNVTISFRTSPEEAALIDAKVAASGLSKQSYIIDRLLGWEVKVIPSSRVQRALSEQMNRVYRELRRIRDGSDISPELEEVIALLACEFHALGTIDKPSDVEHEDMLIKTLR</sequence>
<evidence type="ECO:0000313" key="1">
    <source>
        <dbReference type="EMBL" id="MBW3081836.1"/>
    </source>
</evidence>
<reference evidence="1 2" key="1">
    <citation type="submission" date="2021-05" db="EMBL/GenBank/DDBJ databases">
        <title>Phylogenetic classification of ten novel species belonging to the genus Bifidobacterium comprising B. colchicus sp. nov., B. abeli sp. nov., B. bicoloris sp. nov., B. guerezis sp. nov., B. rosaliae sp. nov., B. santillanensis sp. nov., B. argentati sp. nov., B. amazzoni sp. nov., B. pluviali sp. nov., and B. pinnaculum sp. nov.</title>
        <authorList>
            <person name="Lugli G.A."/>
            <person name="Ruiz Garcia L."/>
            <person name="Margolles A."/>
            <person name="Ventura M."/>
        </authorList>
    </citation>
    <scope>NUCLEOTIDE SEQUENCE [LARGE SCALE GENOMIC DNA]</scope>
    <source>
        <strain evidence="1 2">6T3</strain>
    </source>
</reference>
<gene>
    <name evidence="1" type="ORF">KIH73_00295</name>
</gene>
<comment type="caution">
    <text evidence="1">The sequence shown here is derived from an EMBL/GenBank/DDBJ whole genome shotgun (WGS) entry which is preliminary data.</text>
</comment>
<organism evidence="1 2">
    <name type="scientific">Bifidobacterium phasiani</name>
    <dbReference type="NCBI Taxonomy" id="2834431"/>
    <lineage>
        <taxon>Bacteria</taxon>
        <taxon>Bacillati</taxon>
        <taxon>Actinomycetota</taxon>
        <taxon>Actinomycetes</taxon>
        <taxon>Bifidobacteriales</taxon>
        <taxon>Bifidobacteriaceae</taxon>
        <taxon>Bifidobacterium</taxon>
    </lineage>
</organism>
<evidence type="ECO:0008006" key="3">
    <source>
        <dbReference type="Google" id="ProtNLM"/>
    </source>
</evidence>